<dbReference type="EMBL" id="JBHXIJ010000071">
    <property type="protein sequence ID" value="MFD5099846.1"/>
    <property type="molecule type" value="Genomic_DNA"/>
</dbReference>
<evidence type="ECO:0000256" key="2">
    <source>
        <dbReference type="ARBA" id="ARBA00022448"/>
    </source>
</evidence>
<comment type="subcellular location">
    <subcellularLocation>
        <location evidence="1">Membrane</location>
        <topology evidence="1">Multi-pass membrane protein</topology>
    </subcellularLocation>
</comment>
<feature type="transmembrane region" description="Helical" evidence="7">
    <location>
        <begin position="155"/>
        <end position="179"/>
    </location>
</feature>
<gene>
    <name evidence="9" type="ORF">ACFWJN_12895</name>
</gene>
<evidence type="ECO:0000256" key="1">
    <source>
        <dbReference type="ARBA" id="ARBA00004141"/>
    </source>
</evidence>
<reference evidence="9 10" key="1">
    <citation type="submission" date="2024-09" db="EMBL/GenBank/DDBJ databases">
        <title>The Natural Products Discovery Center: Release of the First 8490 Sequenced Strains for Exploring Actinobacteria Biosynthetic Diversity.</title>
        <authorList>
            <person name="Kalkreuter E."/>
            <person name="Kautsar S.A."/>
            <person name="Yang D."/>
            <person name="Bader C.D."/>
            <person name="Teijaro C.N."/>
            <person name="Fluegel L."/>
            <person name="Davis C.M."/>
            <person name="Simpson J.R."/>
            <person name="Lauterbach L."/>
            <person name="Steele A.D."/>
            <person name="Gui C."/>
            <person name="Meng S."/>
            <person name="Li G."/>
            <person name="Viehrig K."/>
            <person name="Ye F."/>
            <person name="Su P."/>
            <person name="Kiefer A.F."/>
            <person name="Nichols A."/>
            <person name="Cepeda A.J."/>
            <person name="Yan W."/>
            <person name="Fan B."/>
            <person name="Jiang Y."/>
            <person name="Adhikari A."/>
            <person name="Zheng C.-J."/>
            <person name="Schuster L."/>
            <person name="Cowan T.M."/>
            <person name="Smanski M.J."/>
            <person name="Chevrette M.G."/>
            <person name="De Carvalho L.P.S."/>
            <person name="Shen B."/>
        </authorList>
    </citation>
    <scope>NUCLEOTIDE SEQUENCE [LARGE SCALE GENOMIC DNA]</scope>
    <source>
        <strain evidence="9 10">NPDC058348</strain>
    </source>
</reference>
<proteinExistence type="predicted"/>
<feature type="transmembrane region" description="Helical" evidence="7">
    <location>
        <begin position="23"/>
        <end position="44"/>
    </location>
</feature>
<sequence>MLGPSLLGWLAPGVQHHILPPSALPITSALGNLGLLAFLFLIGLELDLRSLGSTRGAVAAISLSGVLLPMALGAALGSALYPHFAPDGVGRLPFTMFVAVALSITAFPVLARILADHGLENTPLGTFALACAAADDALAWCLLTAAVALSTSGTALSALATLAMTAAFAVGLIFLRPLLRALLKRAGRTSDDLVLVLLLAGLCLSGYTTDQVGVHPAFGAFLLLTFPFGCRG</sequence>
<evidence type="ECO:0000313" key="9">
    <source>
        <dbReference type="EMBL" id="MFD5099846.1"/>
    </source>
</evidence>
<protein>
    <submittedName>
        <fullName evidence="9">Cation:proton antiporter</fullName>
    </submittedName>
</protein>
<keyword evidence="4 7" id="KW-1133">Transmembrane helix</keyword>
<dbReference type="InterPro" id="IPR038770">
    <property type="entry name" value="Na+/solute_symporter_sf"/>
</dbReference>
<accession>A0ABW6FJJ0</accession>
<dbReference type="RefSeq" id="WP_386713133.1">
    <property type="nucleotide sequence ID" value="NZ_JBHXIJ010000071.1"/>
</dbReference>
<keyword evidence="5" id="KW-0406">Ion transport</keyword>
<dbReference type="Proteomes" id="UP001598448">
    <property type="component" value="Unassembled WGS sequence"/>
</dbReference>
<feature type="domain" description="Cation/H+ exchanger transmembrane" evidence="8">
    <location>
        <begin position="2"/>
        <end position="222"/>
    </location>
</feature>
<keyword evidence="3 7" id="KW-0812">Transmembrane</keyword>
<dbReference type="Pfam" id="PF00999">
    <property type="entry name" value="Na_H_Exchanger"/>
    <property type="match status" value="1"/>
</dbReference>
<evidence type="ECO:0000256" key="4">
    <source>
        <dbReference type="ARBA" id="ARBA00022989"/>
    </source>
</evidence>
<dbReference type="PANTHER" id="PTHR32468">
    <property type="entry name" value="CATION/H + ANTIPORTER"/>
    <property type="match status" value="1"/>
</dbReference>
<evidence type="ECO:0000259" key="8">
    <source>
        <dbReference type="Pfam" id="PF00999"/>
    </source>
</evidence>
<keyword evidence="10" id="KW-1185">Reference proteome</keyword>
<evidence type="ECO:0000256" key="6">
    <source>
        <dbReference type="ARBA" id="ARBA00023136"/>
    </source>
</evidence>
<evidence type="ECO:0000256" key="5">
    <source>
        <dbReference type="ARBA" id="ARBA00023065"/>
    </source>
</evidence>
<keyword evidence="6 7" id="KW-0472">Membrane</keyword>
<dbReference type="PANTHER" id="PTHR32468:SF0">
    <property type="entry name" value="K(+)_H(+) ANTIPORTER 1"/>
    <property type="match status" value="1"/>
</dbReference>
<keyword evidence="2" id="KW-0813">Transport</keyword>
<name>A0ABW6FJJ0_9ACTN</name>
<evidence type="ECO:0000313" key="10">
    <source>
        <dbReference type="Proteomes" id="UP001598448"/>
    </source>
</evidence>
<feature type="transmembrane region" description="Helical" evidence="7">
    <location>
        <begin position="127"/>
        <end position="149"/>
    </location>
</feature>
<feature type="transmembrane region" description="Helical" evidence="7">
    <location>
        <begin position="93"/>
        <end position="115"/>
    </location>
</feature>
<evidence type="ECO:0000256" key="3">
    <source>
        <dbReference type="ARBA" id="ARBA00022692"/>
    </source>
</evidence>
<dbReference type="Gene3D" id="1.20.1530.20">
    <property type="match status" value="1"/>
</dbReference>
<dbReference type="InterPro" id="IPR006153">
    <property type="entry name" value="Cation/H_exchanger_TM"/>
</dbReference>
<dbReference type="InterPro" id="IPR050794">
    <property type="entry name" value="CPA2_transporter"/>
</dbReference>
<feature type="transmembrane region" description="Helical" evidence="7">
    <location>
        <begin position="56"/>
        <end position="81"/>
    </location>
</feature>
<comment type="caution">
    <text evidence="9">The sequence shown here is derived from an EMBL/GenBank/DDBJ whole genome shotgun (WGS) entry which is preliminary data.</text>
</comment>
<evidence type="ECO:0000256" key="7">
    <source>
        <dbReference type="SAM" id="Phobius"/>
    </source>
</evidence>
<organism evidence="9 10">
    <name type="scientific">Streptomyces albidochromogenes</name>
    <dbReference type="NCBI Taxonomy" id="329524"/>
    <lineage>
        <taxon>Bacteria</taxon>
        <taxon>Bacillati</taxon>
        <taxon>Actinomycetota</taxon>
        <taxon>Actinomycetes</taxon>
        <taxon>Kitasatosporales</taxon>
        <taxon>Streptomycetaceae</taxon>
        <taxon>Streptomyces</taxon>
    </lineage>
</organism>